<dbReference type="RefSeq" id="WP_284588961.1">
    <property type="nucleotide sequence ID" value="NZ_JASNUC010000007.1"/>
</dbReference>
<evidence type="ECO:0000256" key="2">
    <source>
        <dbReference type="SAM" id="Phobius"/>
    </source>
</evidence>
<keyword evidence="2" id="KW-1133">Transmembrane helix</keyword>
<dbReference type="Gene3D" id="2.40.260.10">
    <property type="entry name" value="Sortase"/>
    <property type="match status" value="1"/>
</dbReference>
<dbReference type="Proteomes" id="UP001224412">
    <property type="component" value="Unassembled WGS sequence"/>
</dbReference>
<dbReference type="AlphaFoldDB" id="A0AAP4BPD6"/>
<accession>A0AAP4BPD6</accession>
<keyword evidence="2" id="KW-0812">Transmembrane</keyword>
<reference evidence="3" key="1">
    <citation type="submission" date="2023-05" db="EMBL/GenBank/DDBJ databases">
        <title>Metabolic capabilities are highly conserved among human nasal-associated Corynebacterium species in pangenomic analyses.</title>
        <authorList>
            <person name="Tran T.H."/>
            <person name="Roberts A.Q."/>
            <person name="Escapa I.F."/>
            <person name="Gao W."/>
            <person name="Conlan S."/>
            <person name="Kong H."/>
            <person name="Segre J.A."/>
            <person name="Kelly M.S."/>
            <person name="Lemon K.P."/>
        </authorList>
    </citation>
    <scope>NUCLEOTIDE SEQUENCE</scope>
    <source>
        <strain evidence="3">KPL2773</strain>
    </source>
</reference>
<evidence type="ECO:0000256" key="1">
    <source>
        <dbReference type="SAM" id="MobiDB-lite"/>
    </source>
</evidence>
<evidence type="ECO:0008006" key="5">
    <source>
        <dbReference type="Google" id="ProtNLM"/>
    </source>
</evidence>
<organism evidence="3 4">
    <name type="scientific">Corynebacterium pseudodiphtheriticum</name>
    <dbReference type="NCBI Taxonomy" id="37637"/>
    <lineage>
        <taxon>Bacteria</taxon>
        <taxon>Bacillati</taxon>
        <taxon>Actinomycetota</taxon>
        <taxon>Actinomycetes</taxon>
        <taxon>Mycobacteriales</taxon>
        <taxon>Corynebacteriaceae</taxon>
        <taxon>Corynebacterium</taxon>
    </lineage>
</organism>
<gene>
    <name evidence="3" type="ORF">QPX42_02400</name>
</gene>
<sequence>MSQHRPRHAKSSGASSAVEKAVAYSNELAVFARENPKRVGTGTVLTVLLVLVGTIFGASQIERPPQEELDEVVAKEIVPEPVTHIEPAPAVEMMIPALDMYAVFEDEACRVKDGAIDPATMEYACTYTADDRPYSLPGTDADDIVVIAGHTGAGVAGVFDELYDGSNDEHKVSMEDKLYLRTATSGDQWLVYEATDMHSPQKELLAGDPNIWGESATPGRLLTISCVQPLFQTSIRNAVVGWQYQGVTNNAPQPAMEDPAPKHPGDTGF</sequence>
<keyword evidence="2" id="KW-0472">Membrane</keyword>
<feature type="region of interest" description="Disordered" evidence="1">
    <location>
        <begin position="250"/>
        <end position="269"/>
    </location>
</feature>
<proteinExistence type="predicted"/>
<comment type="caution">
    <text evidence="3">The sequence shown here is derived from an EMBL/GenBank/DDBJ whole genome shotgun (WGS) entry which is preliminary data.</text>
</comment>
<feature type="transmembrane region" description="Helical" evidence="2">
    <location>
        <begin position="39"/>
        <end position="58"/>
    </location>
</feature>
<evidence type="ECO:0000313" key="4">
    <source>
        <dbReference type="Proteomes" id="UP001224412"/>
    </source>
</evidence>
<feature type="compositionally biased region" description="Basic and acidic residues" evidence="1">
    <location>
        <begin position="259"/>
        <end position="269"/>
    </location>
</feature>
<name>A0AAP4BPD6_9CORY</name>
<protein>
    <recommendedName>
        <fullName evidence="5">Sortase</fullName>
    </recommendedName>
</protein>
<dbReference type="InterPro" id="IPR023365">
    <property type="entry name" value="Sortase_dom-sf"/>
</dbReference>
<evidence type="ECO:0000313" key="3">
    <source>
        <dbReference type="EMBL" id="MDK4306407.1"/>
    </source>
</evidence>
<dbReference type="EMBL" id="JASNVH010000003">
    <property type="protein sequence ID" value="MDK4306407.1"/>
    <property type="molecule type" value="Genomic_DNA"/>
</dbReference>